<keyword evidence="7 16" id="KW-0812">Transmembrane</keyword>
<evidence type="ECO:0000256" key="7">
    <source>
        <dbReference type="ARBA" id="ARBA00022692"/>
    </source>
</evidence>
<evidence type="ECO:0000256" key="6">
    <source>
        <dbReference type="ARBA" id="ARBA00022660"/>
    </source>
</evidence>
<evidence type="ECO:0000256" key="15">
    <source>
        <dbReference type="ARBA" id="ARBA00049551"/>
    </source>
</evidence>
<feature type="transmembrane region" description="Helical" evidence="16">
    <location>
        <begin position="83"/>
        <end position="105"/>
    </location>
</feature>
<dbReference type="GO" id="GO:0031966">
    <property type="term" value="C:mitochondrial membrane"/>
    <property type="evidence" value="ECO:0007669"/>
    <property type="project" value="UniProtKB-SubCell"/>
</dbReference>
<evidence type="ECO:0000256" key="1">
    <source>
        <dbReference type="ARBA" id="ARBA00004225"/>
    </source>
</evidence>
<dbReference type="EC" id="7.1.1.2" evidence="3"/>
<keyword evidence="11" id="KW-0520">NAD</keyword>
<dbReference type="InterPro" id="IPR050269">
    <property type="entry name" value="ComplexI_Subunit6"/>
</dbReference>
<dbReference type="AlphaFoldDB" id="A0A5Q0U0L4"/>
<evidence type="ECO:0000256" key="8">
    <source>
        <dbReference type="ARBA" id="ARBA00022967"/>
    </source>
</evidence>
<reference evidence="17" key="1">
    <citation type="submission" date="2018-10" db="EMBL/GenBank/DDBJ databases">
        <title>Mitogenomes versus nuclear genes in resolving species limits in three host-specific Altica flea beetles (Coleoptera: Chrysomelidae).</title>
        <authorList>
            <person name="Nie R.-E."/>
            <person name="Wei J."/>
            <person name="Zhang S.-K."/>
            <person name="Vogler A.P."/>
            <person name="Wu L."/>
            <person name="Konstantinov A.S."/>
            <person name="Li W.-Z."/>
            <person name="Yang X.-K."/>
            <person name="Xue H.-J."/>
        </authorList>
    </citation>
    <scope>NUCLEOTIDE SEQUENCE</scope>
</reference>
<feature type="transmembrane region" description="Helical" evidence="16">
    <location>
        <begin position="51"/>
        <end position="71"/>
    </location>
</feature>
<dbReference type="PANTHER" id="PTHR11435:SF1">
    <property type="entry name" value="NADH-UBIQUINONE OXIDOREDUCTASE CHAIN 6"/>
    <property type="match status" value="1"/>
</dbReference>
<evidence type="ECO:0000256" key="16">
    <source>
        <dbReference type="SAM" id="Phobius"/>
    </source>
</evidence>
<evidence type="ECO:0000313" key="17">
    <source>
        <dbReference type="EMBL" id="QGA74025.1"/>
    </source>
</evidence>
<comment type="catalytic activity">
    <reaction evidence="15">
        <text>a ubiquinone + NADH + 5 H(+)(in) = a ubiquinol + NAD(+) + 4 H(+)(out)</text>
        <dbReference type="Rhea" id="RHEA:29091"/>
        <dbReference type="Rhea" id="RHEA-COMP:9565"/>
        <dbReference type="Rhea" id="RHEA-COMP:9566"/>
        <dbReference type="ChEBI" id="CHEBI:15378"/>
        <dbReference type="ChEBI" id="CHEBI:16389"/>
        <dbReference type="ChEBI" id="CHEBI:17976"/>
        <dbReference type="ChEBI" id="CHEBI:57540"/>
        <dbReference type="ChEBI" id="CHEBI:57945"/>
        <dbReference type="EC" id="7.1.1.2"/>
    </reaction>
</comment>
<evidence type="ECO:0000256" key="5">
    <source>
        <dbReference type="ARBA" id="ARBA00022448"/>
    </source>
</evidence>
<evidence type="ECO:0000256" key="12">
    <source>
        <dbReference type="ARBA" id="ARBA00023128"/>
    </source>
</evidence>
<accession>A0A5Q0U0L4</accession>
<dbReference type="EMBL" id="MK049855">
    <property type="protein sequence ID" value="QGA74025.1"/>
    <property type="molecule type" value="Genomic_DNA"/>
</dbReference>
<keyword evidence="10 16" id="KW-1133">Transmembrane helix</keyword>
<evidence type="ECO:0000256" key="10">
    <source>
        <dbReference type="ARBA" id="ARBA00022989"/>
    </source>
</evidence>
<evidence type="ECO:0000256" key="3">
    <source>
        <dbReference type="ARBA" id="ARBA00012944"/>
    </source>
</evidence>
<keyword evidence="12 17" id="KW-0496">Mitochondrion</keyword>
<evidence type="ECO:0000256" key="11">
    <source>
        <dbReference type="ARBA" id="ARBA00023027"/>
    </source>
</evidence>
<keyword evidence="8" id="KW-1278">Translocase</keyword>
<comment type="subcellular location">
    <subcellularLocation>
        <location evidence="1">Mitochondrion membrane</location>
        <topology evidence="1">Multi-pass membrane protein</topology>
    </subcellularLocation>
</comment>
<dbReference type="PANTHER" id="PTHR11435">
    <property type="entry name" value="NADH UBIQUINONE OXIDOREDUCTASE SUBUNIT ND6"/>
    <property type="match status" value="1"/>
</dbReference>
<organism evidence="17">
    <name type="scientific">Gastrophysa polygoni</name>
    <dbReference type="NCBI Taxonomy" id="878018"/>
    <lineage>
        <taxon>Eukaryota</taxon>
        <taxon>Metazoa</taxon>
        <taxon>Ecdysozoa</taxon>
        <taxon>Arthropoda</taxon>
        <taxon>Hexapoda</taxon>
        <taxon>Insecta</taxon>
        <taxon>Pterygota</taxon>
        <taxon>Neoptera</taxon>
        <taxon>Endopterygota</taxon>
        <taxon>Coleoptera</taxon>
        <taxon>Polyphaga</taxon>
        <taxon>Cucujiformia</taxon>
        <taxon>Chrysomeloidea</taxon>
        <taxon>Chrysomelidae</taxon>
        <taxon>Chrysomelinae</taxon>
        <taxon>Chrysomelini</taxon>
        <taxon>Gastrophysa</taxon>
    </lineage>
</organism>
<keyword evidence="13 16" id="KW-0472">Membrane</keyword>
<feature type="transmembrane region" description="Helical" evidence="16">
    <location>
        <begin position="7"/>
        <end position="31"/>
    </location>
</feature>
<proteinExistence type="inferred from homology"/>
<evidence type="ECO:0000256" key="4">
    <source>
        <dbReference type="ARBA" id="ARBA00021095"/>
    </source>
</evidence>
<keyword evidence="9" id="KW-0249">Electron transport</keyword>
<geneLocation type="mitochondrion" evidence="17"/>
<keyword evidence="5" id="KW-0813">Transport</keyword>
<comment type="similarity">
    <text evidence="2">Belongs to the complex I subunit 6 family.</text>
</comment>
<evidence type="ECO:0000256" key="14">
    <source>
        <dbReference type="ARBA" id="ARBA00031019"/>
    </source>
</evidence>
<dbReference type="GO" id="GO:0008137">
    <property type="term" value="F:NADH dehydrogenase (ubiquinone) activity"/>
    <property type="evidence" value="ECO:0007669"/>
    <property type="project" value="UniProtKB-EC"/>
</dbReference>
<name>A0A5Q0U0L4_9CUCU</name>
<evidence type="ECO:0000256" key="9">
    <source>
        <dbReference type="ARBA" id="ARBA00022982"/>
    </source>
</evidence>
<protein>
    <recommendedName>
        <fullName evidence="4">NADH-ubiquinone oxidoreductase chain 6</fullName>
        <ecNumber evidence="3">7.1.1.2</ecNumber>
    </recommendedName>
    <alternativeName>
        <fullName evidence="14">NADH dehydrogenase subunit 6</fullName>
    </alternativeName>
</protein>
<feature type="transmembrane region" description="Helical" evidence="16">
    <location>
        <begin position="137"/>
        <end position="157"/>
    </location>
</feature>
<sequence length="168" mass="20322">MMTLIFILMWMFSIMFMFLNHPLSLGMMLLLQTMLTSIITGTMSPNYWFSYILFLIMIGGMLILFIYMTSIASNEKFKFSSKLMMFFMFMNILMILLLLMDFFYFNFKINMIDIYNQNLNYNFKMSMNKYMNYPQNFIMLMTIIYLLITLIMIVKITSMYKGPLRQKY</sequence>
<evidence type="ECO:0000256" key="13">
    <source>
        <dbReference type="ARBA" id="ARBA00023136"/>
    </source>
</evidence>
<keyword evidence="6" id="KW-0679">Respiratory chain</keyword>
<evidence type="ECO:0000256" key="2">
    <source>
        <dbReference type="ARBA" id="ARBA00005698"/>
    </source>
</evidence>
<gene>
    <name evidence="17" type="primary">nad6</name>
</gene>